<dbReference type="InterPro" id="IPR035647">
    <property type="entry name" value="EFG_III/V"/>
</dbReference>
<evidence type="ECO:0000256" key="6">
    <source>
        <dbReference type="ARBA" id="ARBA00024731"/>
    </source>
</evidence>
<dbReference type="GO" id="GO:0005525">
    <property type="term" value="F:GTP binding"/>
    <property type="evidence" value="ECO:0007669"/>
    <property type="project" value="UniProtKB-KW"/>
</dbReference>
<dbReference type="SUPFAM" id="SSF52540">
    <property type="entry name" value="P-loop containing nucleoside triphosphate hydrolases"/>
    <property type="match status" value="1"/>
</dbReference>
<accession>A0AA38R689</accession>
<dbReference type="CDD" id="cd03713">
    <property type="entry name" value="EFG_mtEFG_C"/>
    <property type="match status" value="1"/>
</dbReference>
<evidence type="ECO:0000259" key="7">
    <source>
        <dbReference type="PROSITE" id="PS51722"/>
    </source>
</evidence>
<dbReference type="PANTHER" id="PTHR43261:SF1">
    <property type="entry name" value="RIBOSOME-RELEASING FACTOR 2, MITOCHONDRIAL"/>
    <property type="match status" value="1"/>
</dbReference>
<dbReference type="SUPFAM" id="SSF54980">
    <property type="entry name" value="EF-G C-terminal domain-like"/>
    <property type="match status" value="2"/>
</dbReference>
<evidence type="ECO:0000256" key="4">
    <source>
        <dbReference type="ARBA" id="ARBA00023128"/>
    </source>
</evidence>
<dbReference type="InterPro" id="IPR031157">
    <property type="entry name" value="G_TR_CS"/>
</dbReference>
<dbReference type="Gene3D" id="3.40.50.300">
    <property type="entry name" value="P-loop containing nucleotide triphosphate hydrolases"/>
    <property type="match status" value="1"/>
</dbReference>
<dbReference type="AlphaFoldDB" id="A0AA38R689"/>
<proteinExistence type="predicted"/>
<dbReference type="EMBL" id="JANBVO010000040">
    <property type="protein sequence ID" value="KAJ9136452.1"/>
    <property type="molecule type" value="Genomic_DNA"/>
</dbReference>
<sequence length="835" mass="92363">MLIQNPVTGCRHGRRSGLGLLSRIFIVRGPRFTRFVHVSTHQPHHDAKVEDIRNIGIIAHVDAGKTTTTERMLWHSGVTRHLGNVDHGDTITDFLPLERERGITIQSAAISFNWPPRERCKPGTEPKTINLIDTPGHQDFRFEVDRCLPVLDGAVCIIDSVKGVEAHTERVWASAQQFKIPRIVFINKLDRVGASFRKSVLDIAARLNAWPVPCQIPWWNKDDFMGVIDVINRTGYKWKSETSGSIYHGDTLRALLKSENPVLLEEMDTAREKLIERLCEEDDDLTHDFLEHGLDISPETLARAVRRAISDGEGKIVPVFAGASLRNMGVEPLLDAVIDYLPNPQNRPDLEVQVGSTSHKLKELLESESAKHKQKPGKIPHQPPVAAVASVFKVVNDPRRGMLSFVRVYHGTLNRSATMYNTNMHITERPLNMLQISAGKTHDIPHLTTGTIGALTGLKSARTGDTLLTFPGHKAPDTHLKNIQIRPPSVPPAVAFIAIEPFSATAQQALEKALENASREDPSLRWSKDENADQFILSGMGRLHLEVAIDHLKKNYNVTNALFGEIEVDYKECLKGPTEPCHFVFDRSVAGKAGKAACTANLEPLEDTHPESLSPSSIERDGNVITVEIISPENGTVSFDEDLVRQSLLNGAISAMYRGPRRGSPLNGCHVKITFDPSTDYFGPTPGAHFVNAAAHAVRNVLREAHSKNLVGILEPVMKVRIQCPEEVAGVVQHDLASGRGGHVLEINDLNTAAVTEGAIDLSQVYAPPDPYESVSSLRESKKGLTRMLELVARVPLKEMLDYDQHLRSKTSGRHAMTMELDVFEKVTGPREKAL</sequence>
<dbReference type="FunFam" id="3.40.50.300:FF:000514">
    <property type="entry name" value="Ribosome-releasing factor 2, mitochondrial"/>
    <property type="match status" value="1"/>
</dbReference>
<dbReference type="Pfam" id="PF22042">
    <property type="entry name" value="EF-G_D2"/>
    <property type="match status" value="1"/>
</dbReference>
<feature type="domain" description="Tr-type G" evidence="7">
    <location>
        <begin position="50"/>
        <end position="345"/>
    </location>
</feature>
<dbReference type="InterPro" id="IPR009000">
    <property type="entry name" value="Transl_B-barrel_sf"/>
</dbReference>
<reference evidence="8" key="1">
    <citation type="submission" date="2022-07" db="EMBL/GenBank/DDBJ databases">
        <title>Fungi with potential for degradation of polypropylene.</title>
        <authorList>
            <person name="Gostincar C."/>
        </authorList>
    </citation>
    <scope>NUCLEOTIDE SEQUENCE</scope>
    <source>
        <strain evidence="8">EXF-13308</strain>
    </source>
</reference>
<evidence type="ECO:0000256" key="1">
    <source>
        <dbReference type="ARBA" id="ARBA00017891"/>
    </source>
</evidence>
<dbReference type="Gene3D" id="3.30.70.240">
    <property type="match status" value="1"/>
</dbReference>
<dbReference type="Gene3D" id="3.30.70.870">
    <property type="entry name" value="Elongation Factor G (Translational Gtpase), domain 3"/>
    <property type="match status" value="1"/>
</dbReference>
<organism evidence="8 9">
    <name type="scientific">Pleurostoma richardsiae</name>
    <dbReference type="NCBI Taxonomy" id="41990"/>
    <lineage>
        <taxon>Eukaryota</taxon>
        <taxon>Fungi</taxon>
        <taxon>Dikarya</taxon>
        <taxon>Ascomycota</taxon>
        <taxon>Pezizomycotina</taxon>
        <taxon>Sordariomycetes</taxon>
        <taxon>Sordariomycetidae</taxon>
        <taxon>Calosphaeriales</taxon>
        <taxon>Pleurostomataceae</taxon>
        <taxon>Pleurostoma</taxon>
    </lineage>
</organism>
<evidence type="ECO:0000313" key="9">
    <source>
        <dbReference type="Proteomes" id="UP001174694"/>
    </source>
</evidence>
<keyword evidence="3" id="KW-0648">Protein biosynthesis</keyword>
<keyword evidence="9" id="KW-1185">Reference proteome</keyword>
<dbReference type="InterPro" id="IPR027417">
    <property type="entry name" value="P-loop_NTPase"/>
</dbReference>
<comment type="function">
    <text evidence="6">Catalyzes the GTP-dependent ribosomal translocation step during translation elongation. During this step, the ribosome changes from the pre-translocational (PRE) to the post-translocational (POST) state as the newly formed A-site-bound peptidyl-tRNA and P-site-bound deacylated tRNA move to the P and E sites, respectively. Catalyzes the coordinated movement of the two tRNA molecules, the mRNA and conformational changes in the ribosome.</text>
</comment>
<dbReference type="GO" id="GO:0032543">
    <property type="term" value="P:mitochondrial translation"/>
    <property type="evidence" value="ECO:0007669"/>
    <property type="project" value="TreeGrafter"/>
</dbReference>
<dbReference type="GO" id="GO:0003924">
    <property type="term" value="F:GTPase activity"/>
    <property type="evidence" value="ECO:0007669"/>
    <property type="project" value="InterPro"/>
</dbReference>
<dbReference type="SMART" id="SM00838">
    <property type="entry name" value="EFG_C"/>
    <property type="match status" value="1"/>
</dbReference>
<dbReference type="PRINTS" id="PR00315">
    <property type="entry name" value="ELONGATNFCT"/>
</dbReference>
<evidence type="ECO:0000256" key="3">
    <source>
        <dbReference type="ARBA" id="ARBA00022917"/>
    </source>
</evidence>
<keyword evidence="5" id="KW-0342">GTP-binding</keyword>
<dbReference type="GO" id="GO:0005759">
    <property type="term" value="C:mitochondrial matrix"/>
    <property type="evidence" value="ECO:0007669"/>
    <property type="project" value="UniProtKB-ARBA"/>
</dbReference>
<evidence type="ECO:0000256" key="2">
    <source>
        <dbReference type="ARBA" id="ARBA00022741"/>
    </source>
</evidence>
<keyword evidence="2" id="KW-0547">Nucleotide-binding</keyword>
<comment type="caution">
    <text evidence="8">The sequence shown here is derived from an EMBL/GenBank/DDBJ whole genome shotgun (WGS) entry which is preliminary data.</text>
</comment>
<dbReference type="SUPFAM" id="SSF50447">
    <property type="entry name" value="Translation proteins"/>
    <property type="match status" value="1"/>
</dbReference>
<dbReference type="Pfam" id="PF00009">
    <property type="entry name" value="GTP_EFTU"/>
    <property type="match status" value="1"/>
</dbReference>
<dbReference type="SUPFAM" id="SSF54211">
    <property type="entry name" value="Ribosomal protein S5 domain 2-like"/>
    <property type="match status" value="1"/>
</dbReference>
<protein>
    <recommendedName>
        <fullName evidence="1">Elongation factor 2</fullName>
    </recommendedName>
</protein>
<evidence type="ECO:0000313" key="8">
    <source>
        <dbReference type="EMBL" id="KAJ9136452.1"/>
    </source>
</evidence>
<dbReference type="InterPro" id="IPR000795">
    <property type="entry name" value="T_Tr_GTP-bd_dom"/>
</dbReference>
<evidence type="ECO:0000256" key="5">
    <source>
        <dbReference type="ARBA" id="ARBA00023134"/>
    </source>
</evidence>
<dbReference type="PROSITE" id="PS51722">
    <property type="entry name" value="G_TR_2"/>
    <property type="match status" value="1"/>
</dbReference>
<dbReference type="Pfam" id="PF14492">
    <property type="entry name" value="EFG_III"/>
    <property type="match status" value="1"/>
</dbReference>
<dbReference type="InterPro" id="IPR041095">
    <property type="entry name" value="EFG_II"/>
</dbReference>
<dbReference type="Gene3D" id="2.40.30.10">
    <property type="entry name" value="Translation factors"/>
    <property type="match status" value="1"/>
</dbReference>
<dbReference type="InterPro" id="IPR005225">
    <property type="entry name" value="Small_GTP-bd"/>
</dbReference>
<dbReference type="PANTHER" id="PTHR43261">
    <property type="entry name" value="TRANSLATION ELONGATION FACTOR G-RELATED"/>
    <property type="match status" value="1"/>
</dbReference>
<dbReference type="GO" id="GO:0032790">
    <property type="term" value="P:ribosome disassembly"/>
    <property type="evidence" value="ECO:0007669"/>
    <property type="project" value="TreeGrafter"/>
</dbReference>
<dbReference type="InterPro" id="IPR053905">
    <property type="entry name" value="EF-G-like_DII"/>
</dbReference>
<dbReference type="Proteomes" id="UP001174694">
    <property type="component" value="Unassembled WGS sequence"/>
</dbReference>
<gene>
    <name evidence="8" type="ORF">NKR23_g9826</name>
</gene>
<dbReference type="InterPro" id="IPR020568">
    <property type="entry name" value="Ribosomal_Su5_D2-typ_SF"/>
</dbReference>
<dbReference type="NCBIfam" id="TIGR00231">
    <property type="entry name" value="small_GTP"/>
    <property type="match status" value="1"/>
</dbReference>
<name>A0AA38R689_9PEZI</name>
<dbReference type="PROSITE" id="PS00301">
    <property type="entry name" value="G_TR_1"/>
    <property type="match status" value="1"/>
</dbReference>
<dbReference type="InterPro" id="IPR035649">
    <property type="entry name" value="EFG_V"/>
</dbReference>
<keyword evidence="4" id="KW-0496">Mitochondrion</keyword>
<dbReference type="InterPro" id="IPR000640">
    <property type="entry name" value="EFG_V-like"/>
</dbReference>